<dbReference type="EMBL" id="SNSC02000003">
    <property type="protein sequence ID" value="TID26036.1"/>
    <property type="molecule type" value="Genomic_DNA"/>
</dbReference>
<sequence>MELILAIKPGELWLIWRASFLQGLFIRDSGLQPRDGLGKTFEVVELDDTLSQKRGKDSVGLAVPSMCAARMAVSDSNCVTGGCYPSHELTSTVQTRVNAIPTKTLKSVREDRPHLRRVHNWQSKSIKGGVNHSKSIIIKSKSSFFFNVQSSDKTINEKKEKFLLATLEERSVNTIAKVETYSSPGMHFFV</sequence>
<organism evidence="1 2">
    <name type="scientific">Venturia nashicola</name>
    <dbReference type="NCBI Taxonomy" id="86259"/>
    <lineage>
        <taxon>Eukaryota</taxon>
        <taxon>Fungi</taxon>
        <taxon>Dikarya</taxon>
        <taxon>Ascomycota</taxon>
        <taxon>Pezizomycotina</taxon>
        <taxon>Dothideomycetes</taxon>
        <taxon>Pleosporomycetidae</taxon>
        <taxon>Venturiales</taxon>
        <taxon>Venturiaceae</taxon>
        <taxon>Venturia</taxon>
    </lineage>
</organism>
<dbReference type="AlphaFoldDB" id="A0A4Z1PK66"/>
<reference evidence="1 2" key="1">
    <citation type="submission" date="2019-04" db="EMBL/GenBank/DDBJ databases">
        <title>High contiguity whole genome sequence and gene annotation resource for two Venturia nashicola isolates.</title>
        <authorList>
            <person name="Prokchorchik M."/>
            <person name="Won K."/>
            <person name="Lee Y."/>
            <person name="Choi E.D."/>
            <person name="Segonzac C."/>
            <person name="Sohn K.H."/>
        </authorList>
    </citation>
    <scope>NUCLEOTIDE SEQUENCE [LARGE SCALE GENOMIC DNA]</scope>
    <source>
        <strain evidence="1 2">PRI2</strain>
    </source>
</reference>
<protein>
    <submittedName>
        <fullName evidence="1">Uncharacterized protein</fullName>
    </submittedName>
</protein>
<proteinExistence type="predicted"/>
<accession>A0A4Z1PK66</accession>
<gene>
    <name evidence="1" type="ORF">E6O75_ATG03899</name>
</gene>
<evidence type="ECO:0000313" key="2">
    <source>
        <dbReference type="Proteomes" id="UP000298493"/>
    </source>
</evidence>
<name>A0A4Z1PK66_9PEZI</name>
<dbReference type="Proteomes" id="UP000298493">
    <property type="component" value="Unassembled WGS sequence"/>
</dbReference>
<evidence type="ECO:0000313" key="1">
    <source>
        <dbReference type="EMBL" id="TID26036.1"/>
    </source>
</evidence>
<keyword evidence="2" id="KW-1185">Reference proteome</keyword>
<comment type="caution">
    <text evidence="1">The sequence shown here is derived from an EMBL/GenBank/DDBJ whole genome shotgun (WGS) entry which is preliminary data.</text>
</comment>